<evidence type="ECO:0000313" key="3">
    <source>
        <dbReference type="Proteomes" id="UP000219050"/>
    </source>
</evidence>
<evidence type="ECO:0000313" key="2">
    <source>
        <dbReference type="EMBL" id="ATI42069.1"/>
    </source>
</evidence>
<gene>
    <name evidence="2" type="ORF">CBW24_08645</name>
</gene>
<name>A0A291LZE8_9RHOB</name>
<feature type="region of interest" description="Disordered" evidence="1">
    <location>
        <begin position="1"/>
        <end position="21"/>
    </location>
</feature>
<sequence>MAAAGLTERKQSQRPAIPFRNASAERDEVIGWPAASETLRYLVCFEIARKVSGQSASRQTRAANRPPT</sequence>
<dbReference type="EMBL" id="CP021404">
    <property type="protein sequence ID" value="ATI42069.1"/>
    <property type="molecule type" value="Genomic_DNA"/>
</dbReference>
<dbReference type="KEGG" id="cmag:CBW24_08645"/>
<proteinExistence type="predicted"/>
<dbReference type="Proteomes" id="UP000219050">
    <property type="component" value="Chromosome"/>
</dbReference>
<organism evidence="2 3">
    <name type="scientific">Pacificitalea manganoxidans</name>
    <dbReference type="NCBI Taxonomy" id="1411902"/>
    <lineage>
        <taxon>Bacteria</taxon>
        <taxon>Pseudomonadati</taxon>
        <taxon>Pseudomonadota</taxon>
        <taxon>Alphaproteobacteria</taxon>
        <taxon>Rhodobacterales</taxon>
        <taxon>Paracoccaceae</taxon>
        <taxon>Pacificitalea</taxon>
    </lineage>
</organism>
<evidence type="ECO:0000256" key="1">
    <source>
        <dbReference type="SAM" id="MobiDB-lite"/>
    </source>
</evidence>
<keyword evidence="3" id="KW-1185">Reference proteome</keyword>
<reference evidence="2 3" key="1">
    <citation type="submission" date="2017-05" db="EMBL/GenBank/DDBJ databases">
        <title>Comparative genomic and metabolic analysis of manganese-oxidizing mechanisms in Celeribater manganoxidans DY25T: its adaption to the environment of polymetallic nodule.</title>
        <authorList>
            <person name="Wang X."/>
        </authorList>
    </citation>
    <scope>NUCLEOTIDE SEQUENCE [LARGE SCALE GENOMIC DNA]</scope>
    <source>
        <strain evidence="2 3">DY25</strain>
    </source>
</reference>
<accession>A0A291LZE8</accession>
<protein>
    <submittedName>
        <fullName evidence="2">Uncharacterized protein</fullName>
    </submittedName>
</protein>
<dbReference type="AlphaFoldDB" id="A0A291LZE8"/>